<protein>
    <recommendedName>
        <fullName evidence="19">Bifunctional NAD(P)H-hydrate repair enzyme</fullName>
    </recommendedName>
    <alternativeName>
        <fullName evidence="19">Nicotinamide nucleotide repair protein</fullName>
    </alternativeName>
    <domain>
        <recommendedName>
            <fullName evidence="19">ADP-dependent (S)-NAD(P)H-hydrate dehydratase</fullName>
            <ecNumber evidence="19">4.2.1.136</ecNumber>
        </recommendedName>
        <alternativeName>
            <fullName evidence="19">ADP-dependent NAD(P)HX dehydratase</fullName>
        </alternativeName>
    </domain>
    <domain>
        <recommendedName>
            <fullName evidence="19">NAD(P)H-hydrate epimerase</fullName>
            <ecNumber evidence="19">5.1.99.6</ecNumber>
        </recommendedName>
    </domain>
</protein>
<feature type="binding site" evidence="17">
    <location>
        <begin position="407"/>
        <end position="411"/>
    </location>
    <ligand>
        <name>AMP</name>
        <dbReference type="ChEBI" id="CHEBI:456215"/>
    </ligand>
</feature>
<feature type="binding site" evidence="18">
    <location>
        <position position="64"/>
    </location>
    <ligand>
        <name>K(+)</name>
        <dbReference type="ChEBI" id="CHEBI:29103"/>
    </ligand>
</feature>
<dbReference type="AlphaFoldDB" id="A0A4Z0M0P0"/>
<feature type="binding site" evidence="17">
    <location>
        <position position="435"/>
    </location>
    <ligand>
        <name>AMP</name>
        <dbReference type="ChEBI" id="CHEBI:456215"/>
    </ligand>
</feature>
<dbReference type="InterPro" id="IPR000631">
    <property type="entry name" value="CARKD"/>
</dbReference>
<dbReference type="SUPFAM" id="SSF64153">
    <property type="entry name" value="YjeF N-terminal domain-like"/>
    <property type="match status" value="1"/>
</dbReference>
<keyword evidence="12 17" id="KW-0456">Lyase</keyword>
<dbReference type="Proteomes" id="UP000298050">
    <property type="component" value="Unassembled WGS sequence"/>
</dbReference>
<evidence type="ECO:0000256" key="13">
    <source>
        <dbReference type="ARBA" id="ARBA00023268"/>
    </source>
</evidence>
<dbReference type="NCBIfam" id="TIGR00196">
    <property type="entry name" value="yjeF_cterm"/>
    <property type="match status" value="1"/>
</dbReference>
<evidence type="ECO:0000256" key="2">
    <source>
        <dbReference type="ARBA" id="ARBA00000909"/>
    </source>
</evidence>
<dbReference type="InterPro" id="IPR004443">
    <property type="entry name" value="YjeF_N_dom"/>
</dbReference>
<evidence type="ECO:0000256" key="18">
    <source>
        <dbReference type="HAMAP-Rule" id="MF_01966"/>
    </source>
</evidence>
<comment type="subunit">
    <text evidence="17">Homotetramer.</text>
</comment>
<dbReference type="InterPro" id="IPR029056">
    <property type="entry name" value="Ribokinase-like"/>
</dbReference>
<comment type="catalytic activity">
    <reaction evidence="15 17 19">
        <text>(6S)-NADHX + ADP = AMP + phosphate + NADH + H(+)</text>
        <dbReference type="Rhea" id="RHEA:32223"/>
        <dbReference type="ChEBI" id="CHEBI:15378"/>
        <dbReference type="ChEBI" id="CHEBI:43474"/>
        <dbReference type="ChEBI" id="CHEBI:57945"/>
        <dbReference type="ChEBI" id="CHEBI:64074"/>
        <dbReference type="ChEBI" id="CHEBI:456215"/>
        <dbReference type="ChEBI" id="CHEBI:456216"/>
        <dbReference type="EC" id="4.2.1.136"/>
    </reaction>
</comment>
<dbReference type="GO" id="GO:0110051">
    <property type="term" value="P:metabolite repair"/>
    <property type="evidence" value="ECO:0007669"/>
    <property type="project" value="TreeGrafter"/>
</dbReference>
<evidence type="ECO:0000256" key="14">
    <source>
        <dbReference type="ARBA" id="ARBA00025153"/>
    </source>
</evidence>
<feature type="binding site" evidence="18">
    <location>
        <position position="160"/>
    </location>
    <ligand>
        <name>(6S)-NADPHX</name>
        <dbReference type="ChEBI" id="CHEBI:64076"/>
    </ligand>
</feature>
<feature type="binding site" evidence="18">
    <location>
        <begin position="131"/>
        <end position="137"/>
    </location>
    <ligand>
        <name>(6S)-NADPHX</name>
        <dbReference type="ChEBI" id="CHEBI:64076"/>
    </ligand>
</feature>
<dbReference type="EMBL" id="SRLE01000008">
    <property type="protein sequence ID" value="TGD73089.1"/>
    <property type="molecule type" value="Genomic_DNA"/>
</dbReference>
<evidence type="ECO:0000256" key="10">
    <source>
        <dbReference type="ARBA" id="ARBA00023027"/>
    </source>
</evidence>
<keyword evidence="7 17" id="KW-0067">ATP-binding</keyword>
<dbReference type="EC" id="4.2.1.136" evidence="19"/>
<evidence type="ECO:0000256" key="1">
    <source>
        <dbReference type="ARBA" id="ARBA00000013"/>
    </source>
</evidence>
<dbReference type="RefSeq" id="WP_135444356.1">
    <property type="nucleotide sequence ID" value="NZ_SRLE01000008.1"/>
</dbReference>
<comment type="similarity">
    <text evidence="3 19">In the N-terminal section; belongs to the NnrE/AIBP family.</text>
</comment>
<feature type="binding site" evidence="17">
    <location>
        <position position="323"/>
    </location>
    <ligand>
        <name>(6S)-NADPHX</name>
        <dbReference type="ChEBI" id="CHEBI:64076"/>
    </ligand>
</feature>
<dbReference type="GO" id="GO:0052855">
    <property type="term" value="F:ADP-dependent NAD(P)H-hydrate dehydratase activity"/>
    <property type="evidence" value="ECO:0007669"/>
    <property type="project" value="UniProtKB-UniRule"/>
</dbReference>
<evidence type="ECO:0000256" key="12">
    <source>
        <dbReference type="ARBA" id="ARBA00023239"/>
    </source>
</evidence>
<feature type="binding site" evidence="17">
    <location>
        <position position="370"/>
    </location>
    <ligand>
        <name>(6S)-NADPHX</name>
        <dbReference type="ChEBI" id="CHEBI:64076"/>
    </ligand>
</feature>
<feature type="binding site" evidence="18">
    <location>
        <begin position="63"/>
        <end position="67"/>
    </location>
    <ligand>
        <name>(6S)-NADPHX</name>
        <dbReference type="ChEBI" id="CHEBI:64076"/>
    </ligand>
</feature>
<keyword evidence="13" id="KW-0511">Multifunctional enzyme</keyword>
<dbReference type="HAMAP" id="MF_01966">
    <property type="entry name" value="NADHX_epimerase"/>
    <property type="match status" value="1"/>
</dbReference>
<dbReference type="PIRSF" id="PIRSF017184">
    <property type="entry name" value="Nnr"/>
    <property type="match status" value="1"/>
</dbReference>
<proteinExistence type="inferred from homology"/>
<evidence type="ECO:0000256" key="15">
    <source>
        <dbReference type="ARBA" id="ARBA00048238"/>
    </source>
</evidence>
<dbReference type="OrthoDB" id="9806925at2"/>
<keyword evidence="5 18" id="KW-0479">Metal-binding</keyword>
<keyword evidence="23" id="KW-1185">Reference proteome</keyword>
<feature type="binding site" evidence="17">
    <location>
        <position position="262"/>
    </location>
    <ligand>
        <name>(6S)-NADPHX</name>
        <dbReference type="ChEBI" id="CHEBI:64076"/>
    </ligand>
</feature>
<dbReference type="CDD" id="cd01171">
    <property type="entry name" value="YXKO-related"/>
    <property type="match status" value="1"/>
</dbReference>
<accession>A0A4Z0M0P0</accession>
<evidence type="ECO:0000259" key="20">
    <source>
        <dbReference type="PROSITE" id="PS51383"/>
    </source>
</evidence>
<feature type="binding site" evidence="17">
    <location>
        <position position="436"/>
    </location>
    <ligand>
        <name>(6S)-NADPHX</name>
        <dbReference type="ChEBI" id="CHEBI:64076"/>
    </ligand>
</feature>
<reference evidence="22 23" key="1">
    <citation type="submission" date="2019-04" db="EMBL/GenBank/DDBJ databases">
        <title>Taxonomy of novel Haliea sp. from mangrove soil of West Coast of India.</title>
        <authorList>
            <person name="Verma A."/>
            <person name="Kumar P."/>
            <person name="Krishnamurthi S."/>
        </authorList>
    </citation>
    <scope>NUCLEOTIDE SEQUENCE [LARGE SCALE GENOMIC DNA]</scope>
    <source>
        <strain evidence="22 23">SAOS-164</strain>
    </source>
</reference>
<comment type="similarity">
    <text evidence="4 19">In the C-terminal section; belongs to the NnrD/CARKD family.</text>
</comment>
<evidence type="ECO:0000256" key="7">
    <source>
        <dbReference type="ARBA" id="ARBA00022840"/>
    </source>
</evidence>
<comment type="function">
    <text evidence="18">Catalyzes the epimerization of the S- and R-forms of NAD(P)HX, a damaged form of NAD(P)H that is a result of enzymatic or heat-dependent hydration. This is a prerequisite for the S-specific NAD(P)H-hydrate dehydratase to allow the repair of both epimers of NAD(P)HX.</text>
</comment>
<evidence type="ECO:0000256" key="8">
    <source>
        <dbReference type="ARBA" id="ARBA00022857"/>
    </source>
</evidence>
<dbReference type="Gene3D" id="3.40.50.10260">
    <property type="entry name" value="YjeF N-terminal domain"/>
    <property type="match status" value="1"/>
</dbReference>
<evidence type="ECO:0000259" key="21">
    <source>
        <dbReference type="PROSITE" id="PS51385"/>
    </source>
</evidence>
<evidence type="ECO:0000313" key="22">
    <source>
        <dbReference type="EMBL" id="TGD73089.1"/>
    </source>
</evidence>
<evidence type="ECO:0000256" key="11">
    <source>
        <dbReference type="ARBA" id="ARBA00023235"/>
    </source>
</evidence>
<evidence type="ECO:0000256" key="16">
    <source>
        <dbReference type="ARBA" id="ARBA00049209"/>
    </source>
</evidence>
<evidence type="ECO:0000256" key="4">
    <source>
        <dbReference type="ARBA" id="ARBA00009524"/>
    </source>
</evidence>
<dbReference type="InterPro" id="IPR017953">
    <property type="entry name" value="Carbohydrate_kinase_pred_CS"/>
</dbReference>
<gene>
    <name evidence="17" type="primary">nnrD</name>
    <name evidence="18" type="synonym">nnrE</name>
    <name evidence="22" type="ORF">E4634_12475</name>
</gene>
<feature type="domain" description="YjeF N-terminal" evidence="21">
    <location>
        <begin position="15"/>
        <end position="217"/>
    </location>
</feature>
<comment type="catalytic activity">
    <reaction evidence="1 18 19">
        <text>(6R)-NADHX = (6S)-NADHX</text>
        <dbReference type="Rhea" id="RHEA:32215"/>
        <dbReference type="ChEBI" id="CHEBI:64074"/>
        <dbReference type="ChEBI" id="CHEBI:64075"/>
        <dbReference type="EC" id="5.1.99.6"/>
    </reaction>
</comment>
<feature type="binding site" evidence="18">
    <location>
        <position position="163"/>
    </location>
    <ligand>
        <name>K(+)</name>
        <dbReference type="ChEBI" id="CHEBI:29103"/>
    </ligand>
</feature>
<dbReference type="GO" id="GO:0046872">
    <property type="term" value="F:metal ion binding"/>
    <property type="evidence" value="ECO:0007669"/>
    <property type="project" value="UniProtKB-UniRule"/>
</dbReference>
<dbReference type="PROSITE" id="PS01050">
    <property type="entry name" value="YJEF_C_2"/>
    <property type="match status" value="1"/>
</dbReference>
<evidence type="ECO:0000256" key="3">
    <source>
        <dbReference type="ARBA" id="ARBA00006001"/>
    </source>
</evidence>
<comment type="function">
    <text evidence="17">Catalyzes the dehydration of the S-form of NAD(P)HX at the expense of ADP, which is converted to AMP. Together with NAD(P)HX epimerase, which catalyzes the epimerization of the S- and R-forms, the enzyme allows the repair of both epimers of NAD(P)HX, a damaged form of NAD(P)H that is a result of enzymatic or heat-dependent hydration.</text>
</comment>
<dbReference type="GO" id="GO:0046496">
    <property type="term" value="P:nicotinamide nucleotide metabolic process"/>
    <property type="evidence" value="ECO:0007669"/>
    <property type="project" value="UniProtKB-UniRule"/>
</dbReference>
<dbReference type="GO" id="GO:0005524">
    <property type="term" value="F:ATP binding"/>
    <property type="evidence" value="ECO:0007669"/>
    <property type="project" value="UniProtKB-UniRule"/>
</dbReference>
<sequence length="492" mass="50498">MDTTRFAPLYTAQQTRALDRCAIQDHGIPGITLMARAAAAAWDVLLQHWPQAERLQVLCGTGNNGGDGYLLADIAHKRGLPVSVLQLGDPAKIAGDALLARQQALANGVEVRAFAEAELLPCGVIVDAMLGTGLGGDVRGEYAQAIAALNASGVPVLAIDIPSGLCADTGRVLGSAVNARATVTFIGRKRGLYSLDAMDCTGALHFHDLGVPPEVYRQVDADARLADLDLLLRELPPRPARAHKGMFGTVLVIGGDHGMAGAAALAGEAALRCGAGLVRVATRPEHVAPLVARTPELMPRGVDSGADLQPLLEAADVLVAGPGLGQSSWSTYLLQAAVASGKPLVLDADGLNLLAAQQVRPRPGIIYTPHPGEAARLLGTDNAGVQADRFAAVRTLQQQLGGVVVLKGNGSLVADGETLLLSEYGNPGMASGGMGDVLSGVIGALVAQRMAPLAATALGVCMHGAAADLAARDGQRGLLASDLMPCLRELLG</sequence>
<evidence type="ECO:0000313" key="23">
    <source>
        <dbReference type="Proteomes" id="UP000298050"/>
    </source>
</evidence>
<dbReference type="PANTHER" id="PTHR12592">
    <property type="entry name" value="ATP-DEPENDENT (S)-NAD(P)H-HYDRATE DEHYDRATASE FAMILY MEMBER"/>
    <property type="match status" value="1"/>
</dbReference>
<evidence type="ECO:0000256" key="9">
    <source>
        <dbReference type="ARBA" id="ARBA00022958"/>
    </source>
</evidence>
<dbReference type="GO" id="GO:0052856">
    <property type="term" value="F:NAD(P)HX epimerase activity"/>
    <property type="evidence" value="ECO:0007669"/>
    <property type="project" value="UniProtKB-UniRule"/>
</dbReference>
<dbReference type="HAMAP" id="MF_01965">
    <property type="entry name" value="NADHX_dehydratase"/>
    <property type="match status" value="1"/>
</dbReference>
<keyword evidence="11 18" id="KW-0413">Isomerase</keyword>
<name>A0A4Z0M0P0_9GAMM</name>
<evidence type="ECO:0000256" key="6">
    <source>
        <dbReference type="ARBA" id="ARBA00022741"/>
    </source>
</evidence>
<comment type="catalytic activity">
    <reaction evidence="2 18 19">
        <text>(6R)-NADPHX = (6S)-NADPHX</text>
        <dbReference type="Rhea" id="RHEA:32227"/>
        <dbReference type="ChEBI" id="CHEBI:64076"/>
        <dbReference type="ChEBI" id="CHEBI:64077"/>
        <dbReference type="EC" id="5.1.99.6"/>
    </reaction>
</comment>
<feature type="binding site" evidence="18">
    <location>
        <position position="142"/>
    </location>
    <ligand>
        <name>(6S)-NADPHX</name>
        <dbReference type="ChEBI" id="CHEBI:64076"/>
    </ligand>
</feature>
<comment type="cofactor">
    <cofactor evidence="17">
        <name>Mg(2+)</name>
        <dbReference type="ChEBI" id="CHEBI:18420"/>
    </cofactor>
</comment>
<comment type="catalytic activity">
    <reaction evidence="16 17 19">
        <text>(6S)-NADPHX + ADP = AMP + phosphate + NADPH + H(+)</text>
        <dbReference type="Rhea" id="RHEA:32235"/>
        <dbReference type="ChEBI" id="CHEBI:15378"/>
        <dbReference type="ChEBI" id="CHEBI:43474"/>
        <dbReference type="ChEBI" id="CHEBI:57783"/>
        <dbReference type="ChEBI" id="CHEBI:64076"/>
        <dbReference type="ChEBI" id="CHEBI:456215"/>
        <dbReference type="ChEBI" id="CHEBI:456216"/>
        <dbReference type="EC" id="4.2.1.136"/>
    </reaction>
</comment>
<keyword evidence="10 17" id="KW-0520">NAD</keyword>
<evidence type="ECO:0000256" key="19">
    <source>
        <dbReference type="PIRNR" id="PIRNR017184"/>
    </source>
</evidence>
<dbReference type="InterPro" id="IPR030677">
    <property type="entry name" value="Nnr"/>
</dbReference>
<dbReference type="InterPro" id="IPR036652">
    <property type="entry name" value="YjeF_N_dom_sf"/>
</dbReference>
<feature type="binding site" evidence="18">
    <location>
        <position position="127"/>
    </location>
    <ligand>
        <name>K(+)</name>
        <dbReference type="ChEBI" id="CHEBI:29103"/>
    </ligand>
</feature>
<keyword evidence="9 18" id="KW-0630">Potassium</keyword>
<dbReference type="Pfam" id="PF01256">
    <property type="entry name" value="Carb_kinase"/>
    <property type="match status" value="1"/>
</dbReference>
<dbReference type="PROSITE" id="PS51385">
    <property type="entry name" value="YJEF_N"/>
    <property type="match status" value="1"/>
</dbReference>
<dbReference type="PROSITE" id="PS51383">
    <property type="entry name" value="YJEF_C_3"/>
    <property type="match status" value="1"/>
</dbReference>
<dbReference type="NCBIfam" id="TIGR00197">
    <property type="entry name" value="yjeF_nterm"/>
    <property type="match status" value="1"/>
</dbReference>
<dbReference type="SUPFAM" id="SSF53613">
    <property type="entry name" value="Ribokinase-like"/>
    <property type="match status" value="1"/>
</dbReference>
<keyword evidence="8 17" id="KW-0521">NADP</keyword>
<comment type="caution">
    <text evidence="22">The sequence shown here is derived from an EMBL/GenBank/DDBJ whole genome shotgun (WGS) entry which is preliminary data.</text>
</comment>
<evidence type="ECO:0000256" key="17">
    <source>
        <dbReference type="HAMAP-Rule" id="MF_01965"/>
    </source>
</evidence>
<dbReference type="Gene3D" id="3.40.1190.20">
    <property type="match status" value="1"/>
</dbReference>
<evidence type="ECO:0000256" key="5">
    <source>
        <dbReference type="ARBA" id="ARBA00022723"/>
    </source>
</evidence>
<feature type="domain" description="YjeF C-terminal" evidence="20">
    <location>
        <begin position="227"/>
        <end position="492"/>
    </location>
</feature>
<comment type="similarity">
    <text evidence="18">Belongs to the NnrE/AIBP family.</text>
</comment>
<keyword evidence="6 17" id="KW-0547">Nucleotide-binding</keyword>
<organism evidence="22 23">
    <name type="scientific">Mangrovimicrobium sediminis</name>
    <dbReference type="NCBI Taxonomy" id="2562682"/>
    <lineage>
        <taxon>Bacteria</taxon>
        <taxon>Pseudomonadati</taxon>
        <taxon>Pseudomonadota</taxon>
        <taxon>Gammaproteobacteria</taxon>
        <taxon>Cellvibrionales</taxon>
        <taxon>Halieaceae</taxon>
        <taxon>Mangrovimicrobium</taxon>
    </lineage>
</organism>
<comment type="function">
    <text evidence="14 19">Bifunctional enzyme that catalyzes the epimerization of the S- and R-forms of NAD(P)HX and the dehydration of the S-form of NAD(P)HX at the expense of ADP, which is converted to AMP. This allows the repair of both epimers of NAD(P)HX, a damaged form of NAD(P)H that is a result of enzymatic or heat-dependent hydration.</text>
</comment>
<dbReference type="PANTHER" id="PTHR12592:SF0">
    <property type="entry name" value="ATP-DEPENDENT (S)-NAD(P)H-HYDRATE DEHYDRATASE"/>
    <property type="match status" value="1"/>
</dbReference>
<dbReference type="Pfam" id="PF03853">
    <property type="entry name" value="YjeF_N"/>
    <property type="match status" value="1"/>
</dbReference>
<dbReference type="EC" id="5.1.99.6" evidence="19"/>
<comment type="similarity">
    <text evidence="17">Belongs to the NnrD/CARKD family.</text>
</comment>
<comment type="cofactor">
    <cofactor evidence="18 19">
        <name>K(+)</name>
        <dbReference type="ChEBI" id="CHEBI:29103"/>
    </cofactor>
    <text evidence="18 19">Binds 1 potassium ion per subunit.</text>
</comment>